<comment type="caution">
    <text evidence="2">The sequence shown here is derived from an EMBL/GenBank/DDBJ whole genome shotgun (WGS) entry which is preliminary data.</text>
</comment>
<dbReference type="Pfam" id="PF13470">
    <property type="entry name" value="PIN_3"/>
    <property type="match status" value="1"/>
</dbReference>
<dbReference type="SUPFAM" id="SSF88723">
    <property type="entry name" value="PIN domain-like"/>
    <property type="match status" value="1"/>
</dbReference>
<name>A0A552VA86_9FLAO</name>
<evidence type="ECO:0000313" key="3">
    <source>
        <dbReference type="Proteomes" id="UP000320643"/>
    </source>
</evidence>
<gene>
    <name evidence="2" type="ORF">FMM05_01765</name>
</gene>
<dbReference type="EMBL" id="VJVZ01000001">
    <property type="protein sequence ID" value="TRW27391.1"/>
    <property type="molecule type" value="Genomic_DNA"/>
</dbReference>
<evidence type="ECO:0000259" key="1">
    <source>
        <dbReference type="Pfam" id="PF13470"/>
    </source>
</evidence>
<accession>A0A552VA86</accession>
<dbReference type="Proteomes" id="UP000320643">
    <property type="component" value="Unassembled WGS sequence"/>
</dbReference>
<evidence type="ECO:0000313" key="2">
    <source>
        <dbReference type="EMBL" id="TRW27391.1"/>
    </source>
</evidence>
<dbReference type="Gene3D" id="3.40.50.1010">
    <property type="entry name" value="5'-nuclease"/>
    <property type="match status" value="1"/>
</dbReference>
<protein>
    <submittedName>
        <fullName evidence="2">PIN domain-containing protein</fullName>
    </submittedName>
</protein>
<sequence length="139" mass="15800">MEHVLIDSDVILDILLDRKPFSKISTEILTLCANNKVKGYITPVIIANIYYILRKTYSKNEVKHGLNNLLEIIEVVEINKKNIIEALNSDFADFEDALQNFSAVANGKITAIITRNVKDYQKSSLAIFTPEMYLKSHIN</sequence>
<organism evidence="2 3">
    <name type="scientific">Flavobacterium zepuense</name>
    <dbReference type="NCBI Taxonomy" id="2593302"/>
    <lineage>
        <taxon>Bacteria</taxon>
        <taxon>Pseudomonadati</taxon>
        <taxon>Bacteroidota</taxon>
        <taxon>Flavobacteriia</taxon>
        <taxon>Flavobacteriales</taxon>
        <taxon>Flavobacteriaceae</taxon>
        <taxon>Flavobacterium</taxon>
    </lineage>
</organism>
<dbReference type="OrthoDB" id="1148871at2"/>
<reference evidence="2 3" key="1">
    <citation type="submission" date="2019-07" db="EMBL/GenBank/DDBJ databases">
        <title>Flavobacterium sp. nov., isolated from glacier ice.</title>
        <authorList>
            <person name="Liu Q."/>
            <person name="Xin Y.-H."/>
        </authorList>
    </citation>
    <scope>NUCLEOTIDE SEQUENCE [LARGE SCALE GENOMIC DNA]</scope>
    <source>
        <strain evidence="2 3">ZT4R6</strain>
    </source>
</reference>
<keyword evidence="3" id="KW-1185">Reference proteome</keyword>
<dbReference type="AlphaFoldDB" id="A0A552VA86"/>
<proteinExistence type="predicted"/>
<feature type="domain" description="PIN" evidence="1">
    <location>
        <begin position="4"/>
        <end position="118"/>
    </location>
</feature>
<dbReference type="InterPro" id="IPR029060">
    <property type="entry name" value="PIN-like_dom_sf"/>
</dbReference>
<dbReference type="RefSeq" id="WP_143371617.1">
    <property type="nucleotide sequence ID" value="NZ_VJVZ01000001.1"/>
</dbReference>
<dbReference type="InterPro" id="IPR002716">
    <property type="entry name" value="PIN_dom"/>
</dbReference>